<evidence type="ECO:0000313" key="3">
    <source>
        <dbReference type="EMBL" id="CAF1538785.1"/>
    </source>
</evidence>
<dbReference type="Gene3D" id="1.10.238.10">
    <property type="entry name" value="EF-hand"/>
    <property type="match status" value="1"/>
</dbReference>
<dbReference type="InterPro" id="IPR002048">
    <property type="entry name" value="EF_hand_dom"/>
</dbReference>
<evidence type="ECO:0000313" key="5">
    <source>
        <dbReference type="EMBL" id="CAF5188692.1"/>
    </source>
</evidence>
<evidence type="ECO:0000313" key="4">
    <source>
        <dbReference type="EMBL" id="CAF5151149.1"/>
    </source>
</evidence>
<sequence length="82" mass="9613">MNIFQLISTLGLRDLFNTFDLSADGVVDKQEFDQVMKDKGKDLNQDQINIFSNKFQQDENCKVTYEEFMDGAMEVYKNIKFN</sequence>
<dbReference type="EMBL" id="CAJOBI010331479">
    <property type="protein sequence ID" value="CAF5199194.1"/>
    <property type="molecule type" value="Genomic_DNA"/>
</dbReference>
<protein>
    <recommendedName>
        <fullName evidence="2">EF-hand domain-containing protein</fullName>
    </recommendedName>
</protein>
<dbReference type="AlphaFoldDB" id="A0A815VY28"/>
<dbReference type="InterPro" id="IPR011992">
    <property type="entry name" value="EF-hand-dom_pair"/>
</dbReference>
<keyword evidence="1" id="KW-0106">Calcium</keyword>
<dbReference type="Proteomes" id="UP000663855">
    <property type="component" value="Unassembled WGS sequence"/>
</dbReference>
<organism evidence="3 7">
    <name type="scientific">Rotaria magnacalcarata</name>
    <dbReference type="NCBI Taxonomy" id="392030"/>
    <lineage>
        <taxon>Eukaryota</taxon>
        <taxon>Metazoa</taxon>
        <taxon>Spiralia</taxon>
        <taxon>Gnathifera</taxon>
        <taxon>Rotifera</taxon>
        <taxon>Eurotatoria</taxon>
        <taxon>Bdelloidea</taxon>
        <taxon>Philodinida</taxon>
        <taxon>Philodinidae</taxon>
        <taxon>Rotaria</taxon>
    </lineage>
</organism>
<dbReference type="EMBL" id="CAJOBH010257769">
    <property type="protein sequence ID" value="CAF5151149.1"/>
    <property type="molecule type" value="Genomic_DNA"/>
</dbReference>
<dbReference type="Proteomes" id="UP000681720">
    <property type="component" value="Unassembled WGS sequence"/>
</dbReference>
<dbReference type="EMBL" id="CAJOBJ010335755">
    <property type="protein sequence ID" value="CAF5188692.1"/>
    <property type="molecule type" value="Genomic_DNA"/>
</dbReference>
<dbReference type="Proteomes" id="UP000676336">
    <property type="component" value="Unassembled WGS sequence"/>
</dbReference>
<dbReference type="Proteomes" id="UP000681967">
    <property type="component" value="Unassembled WGS sequence"/>
</dbReference>
<evidence type="ECO:0000256" key="1">
    <source>
        <dbReference type="ARBA" id="ARBA00022837"/>
    </source>
</evidence>
<comment type="caution">
    <text evidence="3">The sequence shown here is derived from an EMBL/GenBank/DDBJ whole genome shotgun (WGS) entry which is preliminary data.</text>
</comment>
<evidence type="ECO:0000313" key="7">
    <source>
        <dbReference type="Proteomes" id="UP000663855"/>
    </source>
</evidence>
<dbReference type="SUPFAM" id="SSF47473">
    <property type="entry name" value="EF-hand"/>
    <property type="match status" value="1"/>
</dbReference>
<evidence type="ECO:0000259" key="2">
    <source>
        <dbReference type="PROSITE" id="PS50222"/>
    </source>
</evidence>
<feature type="domain" description="EF-hand" evidence="2">
    <location>
        <begin position="7"/>
        <end position="42"/>
    </location>
</feature>
<dbReference type="PROSITE" id="PS00018">
    <property type="entry name" value="EF_HAND_1"/>
    <property type="match status" value="1"/>
</dbReference>
<dbReference type="Pfam" id="PF13499">
    <property type="entry name" value="EF-hand_7"/>
    <property type="match status" value="1"/>
</dbReference>
<name>A0A815VY28_9BILA</name>
<gene>
    <name evidence="4" type="ORF">BYL167_LOCUS72271</name>
    <name evidence="3" type="ORF">CJN711_LOCUS29573</name>
    <name evidence="5" type="ORF">GIL414_LOCUS72145</name>
    <name evidence="6" type="ORF">SMN809_LOCUS75017</name>
</gene>
<evidence type="ECO:0000313" key="6">
    <source>
        <dbReference type="EMBL" id="CAF5199194.1"/>
    </source>
</evidence>
<dbReference type="InterPro" id="IPR018247">
    <property type="entry name" value="EF_Hand_1_Ca_BS"/>
</dbReference>
<reference evidence="3" key="1">
    <citation type="submission" date="2021-02" db="EMBL/GenBank/DDBJ databases">
        <authorList>
            <person name="Nowell W R."/>
        </authorList>
    </citation>
    <scope>NUCLEOTIDE SEQUENCE</scope>
</reference>
<dbReference type="PROSITE" id="PS50222">
    <property type="entry name" value="EF_HAND_2"/>
    <property type="match status" value="1"/>
</dbReference>
<accession>A0A815VY28</accession>
<dbReference type="EMBL" id="CAJNOV010014029">
    <property type="protein sequence ID" value="CAF1538785.1"/>
    <property type="molecule type" value="Genomic_DNA"/>
</dbReference>
<proteinExistence type="predicted"/>
<dbReference type="GO" id="GO:0005509">
    <property type="term" value="F:calcium ion binding"/>
    <property type="evidence" value="ECO:0007669"/>
    <property type="project" value="InterPro"/>
</dbReference>